<dbReference type="EMBL" id="DRBS01000211">
    <property type="protein sequence ID" value="HDD44293.1"/>
    <property type="molecule type" value="Genomic_DNA"/>
</dbReference>
<feature type="transmembrane region" description="Helical" evidence="1">
    <location>
        <begin position="28"/>
        <end position="48"/>
    </location>
</feature>
<name>A0A7C0U2Y5_DESA2</name>
<gene>
    <name evidence="2" type="ORF">ENG63_05475</name>
</gene>
<accession>A0A7C0U2Y5</accession>
<dbReference type="Proteomes" id="UP000886289">
    <property type="component" value="Unassembled WGS sequence"/>
</dbReference>
<keyword evidence="1" id="KW-0472">Membrane</keyword>
<dbReference type="AlphaFoldDB" id="A0A7C0U2Y5"/>
<reference evidence="2" key="1">
    <citation type="journal article" date="2020" name="mSystems">
        <title>Genome- and Community-Level Interaction Insights into Carbon Utilization and Element Cycling Functions of Hydrothermarchaeota in Hydrothermal Sediment.</title>
        <authorList>
            <person name="Zhou Z."/>
            <person name="Liu Y."/>
            <person name="Xu W."/>
            <person name="Pan J."/>
            <person name="Luo Z.H."/>
            <person name="Li M."/>
        </authorList>
    </citation>
    <scope>NUCLEOTIDE SEQUENCE [LARGE SCALE GENOMIC DNA]</scope>
    <source>
        <strain evidence="2">HyVt-233</strain>
    </source>
</reference>
<keyword evidence="1" id="KW-0812">Transmembrane</keyword>
<protein>
    <recommendedName>
        <fullName evidence="3">MFS transporter</fullName>
    </recommendedName>
</protein>
<evidence type="ECO:0000256" key="1">
    <source>
        <dbReference type="SAM" id="Phobius"/>
    </source>
</evidence>
<sequence>MGKLPIFLINANKNEVTSKPEALGIRFILIYFLIACINDFITICLEYFSIALSKDFLIASIFI</sequence>
<evidence type="ECO:0000313" key="2">
    <source>
        <dbReference type="EMBL" id="HDD44293.1"/>
    </source>
</evidence>
<comment type="caution">
    <text evidence="2">The sequence shown here is derived from an EMBL/GenBank/DDBJ whole genome shotgun (WGS) entry which is preliminary data.</text>
</comment>
<proteinExistence type="predicted"/>
<evidence type="ECO:0008006" key="3">
    <source>
        <dbReference type="Google" id="ProtNLM"/>
    </source>
</evidence>
<organism evidence="2">
    <name type="scientific">Desulfofervidus auxilii</name>
    <dbReference type="NCBI Taxonomy" id="1621989"/>
    <lineage>
        <taxon>Bacteria</taxon>
        <taxon>Pseudomonadati</taxon>
        <taxon>Thermodesulfobacteriota</taxon>
        <taxon>Candidatus Desulfofervidia</taxon>
        <taxon>Candidatus Desulfofervidales</taxon>
        <taxon>Candidatus Desulfofervidaceae</taxon>
        <taxon>Candidatus Desulfofervidus</taxon>
    </lineage>
</organism>
<keyword evidence="1" id="KW-1133">Transmembrane helix</keyword>